<evidence type="ECO:0000313" key="7">
    <source>
        <dbReference type="Proteomes" id="UP000438760"/>
    </source>
</evidence>
<protein>
    <submittedName>
        <fullName evidence="6">DEAD/DEAH box helicase</fullName>
    </submittedName>
</protein>
<accession>A0A6I3LP73</accession>
<keyword evidence="2" id="KW-0378">Hydrolase</keyword>
<evidence type="ECO:0000256" key="1">
    <source>
        <dbReference type="ARBA" id="ARBA00022741"/>
    </source>
</evidence>
<dbReference type="OrthoDB" id="1118340at2"/>
<dbReference type="RefSeq" id="WP_155093225.1">
    <property type="nucleotide sequence ID" value="NZ_CP102754.1"/>
</dbReference>
<proteinExistence type="predicted"/>
<dbReference type="EMBL" id="WMJX01000051">
    <property type="protein sequence ID" value="MTG99226.1"/>
    <property type="molecule type" value="Genomic_DNA"/>
</dbReference>
<evidence type="ECO:0000313" key="6">
    <source>
        <dbReference type="EMBL" id="MTG99226.1"/>
    </source>
</evidence>
<keyword evidence="7" id="KW-1185">Reference proteome</keyword>
<dbReference type="Gene3D" id="3.40.50.300">
    <property type="entry name" value="P-loop containing nucleotide triphosphate hydrolases"/>
    <property type="match status" value="1"/>
</dbReference>
<name>A0A6I3LP73_9FLAO</name>
<keyword evidence="3 6" id="KW-0347">Helicase</keyword>
<dbReference type="InterPro" id="IPR027417">
    <property type="entry name" value="P-loop_NTPase"/>
</dbReference>
<dbReference type="GO" id="GO:0016787">
    <property type="term" value="F:hydrolase activity"/>
    <property type="evidence" value="ECO:0007669"/>
    <property type="project" value="UniProtKB-KW"/>
</dbReference>
<gene>
    <name evidence="6" type="ORF">GJV76_14000</name>
</gene>
<keyword evidence="4" id="KW-0067">ATP-binding</keyword>
<evidence type="ECO:0000256" key="2">
    <source>
        <dbReference type="ARBA" id="ARBA00022801"/>
    </source>
</evidence>
<comment type="caution">
    <text evidence="6">The sequence shown here is derived from an EMBL/GenBank/DDBJ whole genome shotgun (WGS) entry which is preliminary data.</text>
</comment>
<dbReference type="AlphaFoldDB" id="A0A6I3LP73"/>
<dbReference type="PANTHER" id="PTHR47960">
    <property type="entry name" value="DEAD-BOX ATP-DEPENDENT RNA HELICASE 50"/>
    <property type="match status" value="1"/>
</dbReference>
<sequence>MKLKKINITLQENLLSNGLEVPTEMQKATFGKIKSGQDIVILAPEEQGKTTAMIMAAIQRCEAPVEGEIATRVLIVVKDKKEVERLIELFELYSKYTGLRIFGTHDHTDMDDDKNQLSLGNDILIGTANRLNEMFSSAGFDVNQLKMYIIDDLDVQLRNRLEPKLYRLSESIGKTQRVYFAKDYVEEVMDMFLDKTMSEDMEWLDFHEEDED</sequence>
<dbReference type="GO" id="GO:0004386">
    <property type="term" value="F:helicase activity"/>
    <property type="evidence" value="ECO:0007669"/>
    <property type="project" value="UniProtKB-KW"/>
</dbReference>
<dbReference type="GO" id="GO:0005524">
    <property type="term" value="F:ATP binding"/>
    <property type="evidence" value="ECO:0007669"/>
    <property type="project" value="UniProtKB-KW"/>
</dbReference>
<dbReference type="SUPFAM" id="SSF52540">
    <property type="entry name" value="P-loop containing nucleoside triphosphate hydrolases"/>
    <property type="match status" value="1"/>
</dbReference>
<dbReference type="InterPro" id="IPR011545">
    <property type="entry name" value="DEAD/DEAH_box_helicase_dom"/>
</dbReference>
<dbReference type="Proteomes" id="UP000438760">
    <property type="component" value="Unassembled WGS sequence"/>
</dbReference>
<dbReference type="Pfam" id="PF00270">
    <property type="entry name" value="DEAD"/>
    <property type="match status" value="1"/>
</dbReference>
<evidence type="ECO:0000256" key="4">
    <source>
        <dbReference type="ARBA" id="ARBA00022840"/>
    </source>
</evidence>
<keyword evidence="1" id="KW-0547">Nucleotide-binding</keyword>
<feature type="domain" description="DEAD/DEAH-box helicase" evidence="5">
    <location>
        <begin position="23"/>
        <end position="172"/>
    </location>
</feature>
<evidence type="ECO:0000256" key="3">
    <source>
        <dbReference type="ARBA" id="ARBA00022806"/>
    </source>
</evidence>
<reference evidence="6 7" key="1">
    <citation type="submission" date="2019-11" db="EMBL/GenBank/DDBJ databases">
        <title>Genome of Strain BIT-d1.</title>
        <authorList>
            <person name="Yang Y."/>
        </authorList>
    </citation>
    <scope>NUCLEOTIDE SEQUENCE [LARGE SCALE GENOMIC DNA]</scope>
    <source>
        <strain evidence="6 7">BIT-d1</strain>
    </source>
</reference>
<dbReference type="GO" id="GO:0003676">
    <property type="term" value="F:nucleic acid binding"/>
    <property type="evidence" value="ECO:0007669"/>
    <property type="project" value="InterPro"/>
</dbReference>
<organism evidence="6 7">
    <name type="scientific">Myroides albus</name>
    <dbReference type="NCBI Taxonomy" id="2562892"/>
    <lineage>
        <taxon>Bacteria</taxon>
        <taxon>Pseudomonadati</taxon>
        <taxon>Bacteroidota</taxon>
        <taxon>Flavobacteriia</taxon>
        <taxon>Flavobacteriales</taxon>
        <taxon>Flavobacteriaceae</taxon>
        <taxon>Myroides</taxon>
    </lineage>
</organism>
<evidence type="ECO:0000259" key="5">
    <source>
        <dbReference type="Pfam" id="PF00270"/>
    </source>
</evidence>